<evidence type="ECO:0000256" key="5">
    <source>
        <dbReference type="ARBA" id="ARBA00047754"/>
    </source>
</evidence>
<dbReference type="Pfam" id="PF00317">
    <property type="entry name" value="Ribonuc_red_lgN"/>
    <property type="match status" value="1"/>
</dbReference>
<dbReference type="GO" id="GO:0005971">
    <property type="term" value="C:ribonucleoside-diphosphate reductase complex"/>
    <property type="evidence" value="ECO:0007669"/>
    <property type="project" value="TreeGrafter"/>
</dbReference>
<evidence type="ECO:0000259" key="7">
    <source>
        <dbReference type="PROSITE" id="PS00089"/>
    </source>
</evidence>
<dbReference type="Pfam" id="PF02867">
    <property type="entry name" value="Ribonuc_red_lgC"/>
    <property type="match status" value="1"/>
</dbReference>
<dbReference type="SUPFAM" id="SSF51998">
    <property type="entry name" value="PFL-like glycyl radical enzymes"/>
    <property type="match status" value="1"/>
</dbReference>
<reference evidence="9" key="1">
    <citation type="submission" date="2018-09" db="EMBL/GenBank/DDBJ databases">
        <authorList>
            <person name="Zhu H."/>
        </authorList>
    </citation>
    <scope>NUCLEOTIDE SEQUENCE [LARGE SCALE GENOMIC DNA]</scope>
    <source>
        <strain evidence="9">K2R23-3</strain>
    </source>
</reference>
<accession>A0A385YUX6</accession>
<evidence type="ECO:0000256" key="4">
    <source>
        <dbReference type="ARBA" id="ARBA00023116"/>
    </source>
</evidence>
<dbReference type="InterPro" id="IPR000788">
    <property type="entry name" value="RNR_lg_C"/>
</dbReference>
<dbReference type="PRINTS" id="PR01183">
    <property type="entry name" value="RIBORDTASEM1"/>
</dbReference>
<organism evidence="8 9">
    <name type="scientific">Paenisporosarcina cavernae</name>
    <dbReference type="NCBI Taxonomy" id="2320858"/>
    <lineage>
        <taxon>Bacteria</taxon>
        <taxon>Bacillati</taxon>
        <taxon>Bacillota</taxon>
        <taxon>Bacilli</taxon>
        <taxon>Bacillales</taxon>
        <taxon>Caryophanaceae</taxon>
        <taxon>Paenisporosarcina</taxon>
    </lineage>
</organism>
<dbReference type="InterPro" id="IPR013346">
    <property type="entry name" value="NrdE_NrdA_C"/>
</dbReference>
<keyword evidence="4 6" id="KW-0215">Deoxyribonucleotide synthesis</keyword>
<comment type="function">
    <text evidence="6">Provides the precursors necessary for DNA synthesis. Catalyzes the biosynthesis of deoxyribonucleotides from the corresponding ribonucleotides.</text>
</comment>
<dbReference type="PROSITE" id="PS00089">
    <property type="entry name" value="RIBORED_LARGE"/>
    <property type="match status" value="1"/>
</dbReference>
<keyword evidence="3 6" id="KW-0560">Oxidoreductase</keyword>
<keyword evidence="9" id="KW-1185">Reference proteome</keyword>
<dbReference type="GO" id="GO:0009263">
    <property type="term" value="P:deoxyribonucleotide biosynthetic process"/>
    <property type="evidence" value="ECO:0007669"/>
    <property type="project" value="UniProtKB-KW"/>
</dbReference>
<dbReference type="PANTHER" id="PTHR11573:SF6">
    <property type="entry name" value="RIBONUCLEOSIDE-DIPHOSPHATE REDUCTASE LARGE SUBUNIT"/>
    <property type="match status" value="1"/>
</dbReference>
<evidence type="ECO:0000313" key="9">
    <source>
        <dbReference type="Proteomes" id="UP000265725"/>
    </source>
</evidence>
<gene>
    <name evidence="8" type="ORF">D3873_11105</name>
</gene>
<dbReference type="OrthoDB" id="9762933at2"/>
<name>A0A385YUX6_9BACL</name>
<sequence length="738" mass="84699">MKTHTLFRSEEQLKQRFTAEQLDDFWRVSKRWKIRHPQGAEDAWQQAMILEALSLLDERNPHYTFVAASLYEQQLYHQVAASRGVEVDHVHQVFAREANRLAAKGLYQAEVVSSFTQQELTEMSTWLDRSRNQLFTYIGLKTLVDRYVTRDFNRQVVELPQERWLMIAMTLHRHETEHRLEKIKEAYWALSNLYMTVATPTLANAGKPNGQLSSCFIDTVDDSLQGIYDSNTDVATLSKYGGGIGVYMGKVRSRGSSIRGFKNASSGVVPWIKQLNNTAVSVDQLGQRQGAIAVYLDAWHKDILAFLDLRLNNGDERLRAHDIFTGICLPDLFMEKVEAREDWHLFDPYEVRTVMGFSLEDSYDEFDGRGTFRTRYEACVAHPELTRDTVPAIEIMKRVMKSQLETGVPFHFYRDEVNRQNPNSHAGMIYSSNLCTEIMQNMSATTFQSTAIEDDVIVTKRIPGDFVVCNLSSIHLARAVEDDVLERLIPVQVRMLDNVIDLNELPVPQAKRTNQRYRGIGLGTFGWHHLLVKKGIRWESKEASKFADELYEQIAWLTIKASADLAEERGTYPLFEGSDWETGAYFGKRGYTEEKWKQLKEQVATTGIRNGYLMAVAPNSSTAIIAGTTASIDPIFQKVYSEEKKDYKIPVTAPDLNEETTWYYKSAYYIDQHWTIRQNAARQKHIDQSISLNFYVQNTIQAKELLALHLDAWKSKMKSTYYVRSTSIELIDCDSCSS</sequence>
<dbReference type="PANTHER" id="PTHR11573">
    <property type="entry name" value="RIBONUCLEOSIDE-DIPHOSPHATE REDUCTASE LARGE CHAIN"/>
    <property type="match status" value="1"/>
</dbReference>
<protein>
    <recommendedName>
        <fullName evidence="2 6">Ribonucleoside-diphosphate reductase</fullName>
        <ecNumber evidence="2 6">1.17.4.1</ecNumber>
    </recommendedName>
</protein>
<dbReference type="Gene3D" id="3.20.70.20">
    <property type="match status" value="1"/>
</dbReference>
<dbReference type="RefSeq" id="WP_119884071.1">
    <property type="nucleotide sequence ID" value="NZ_CP032418.1"/>
</dbReference>
<dbReference type="NCBIfam" id="NF006665">
    <property type="entry name" value="PRK09209.1"/>
    <property type="match status" value="1"/>
</dbReference>
<dbReference type="Proteomes" id="UP000265725">
    <property type="component" value="Chromosome"/>
</dbReference>
<dbReference type="EMBL" id="CP032418">
    <property type="protein sequence ID" value="AYC30354.1"/>
    <property type="molecule type" value="Genomic_DNA"/>
</dbReference>
<feature type="domain" description="Ribonucleotide reductase large subunit" evidence="7">
    <location>
        <begin position="596"/>
        <end position="618"/>
    </location>
</feature>
<dbReference type="AlphaFoldDB" id="A0A385YUX6"/>
<evidence type="ECO:0000256" key="6">
    <source>
        <dbReference type="RuleBase" id="RU003410"/>
    </source>
</evidence>
<evidence type="ECO:0000256" key="1">
    <source>
        <dbReference type="ARBA" id="ARBA00010406"/>
    </source>
</evidence>
<dbReference type="InterPro" id="IPR008926">
    <property type="entry name" value="RNR_R1-su_N"/>
</dbReference>
<dbReference type="FunFam" id="3.20.70.20:FF:000014">
    <property type="entry name" value="Ribonucleoside-diphosphate reductase"/>
    <property type="match status" value="1"/>
</dbReference>
<dbReference type="NCBIfam" id="TIGR02506">
    <property type="entry name" value="NrdE_NrdA"/>
    <property type="match status" value="1"/>
</dbReference>
<comment type="similarity">
    <text evidence="1 6">Belongs to the ribonucleoside diphosphate reductase large chain family.</text>
</comment>
<evidence type="ECO:0000256" key="2">
    <source>
        <dbReference type="ARBA" id="ARBA00012274"/>
    </source>
</evidence>
<comment type="catalytic activity">
    <reaction evidence="5 6">
        <text>a 2'-deoxyribonucleoside 5'-diphosphate + [thioredoxin]-disulfide + H2O = a ribonucleoside 5'-diphosphate + [thioredoxin]-dithiol</text>
        <dbReference type="Rhea" id="RHEA:23252"/>
        <dbReference type="Rhea" id="RHEA-COMP:10698"/>
        <dbReference type="Rhea" id="RHEA-COMP:10700"/>
        <dbReference type="ChEBI" id="CHEBI:15377"/>
        <dbReference type="ChEBI" id="CHEBI:29950"/>
        <dbReference type="ChEBI" id="CHEBI:50058"/>
        <dbReference type="ChEBI" id="CHEBI:57930"/>
        <dbReference type="ChEBI" id="CHEBI:73316"/>
        <dbReference type="EC" id="1.17.4.1"/>
    </reaction>
</comment>
<dbReference type="UniPathway" id="UPA00326"/>
<dbReference type="GO" id="GO:0005524">
    <property type="term" value="F:ATP binding"/>
    <property type="evidence" value="ECO:0007669"/>
    <property type="project" value="InterPro"/>
</dbReference>
<dbReference type="GO" id="GO:0004748">
    <property type="term" value="F:ribonucleoside-diphosphate reductase activity, thioredoxin disulfide as acceptor"/>
    <property type="evidence" value="ECO:0007669"/>
    <property type="project" value="UniProtKB-EC"/>
</dbReference>
<dbReference type="InterPro" id="IPR013509">
    <property type="entry name" value="RNR_lsu_N"/>
</dbReference>
<evidence type="ECO:0000313" key="8">
    <source>
        <dbReference type="EMBL" id="AYC30354.1"/>
    </source>
</evidence>
<dbReference type="EC" id="1.17.4.1" evidence="2 6"/>
<dbReference type="CDD" id="cd01679">
    <property type="entry name" value="RNR_I"/>
    <property type="match status" value="1"/>
</dbReference>
<evidence type="ECO:0000256" key="3">
    <source>
        <dbReference type="ARBA" id="ARBA00023002"/>
    </source>
</evidence>
<dbReference type="SUPFAM" id="SSF48168">
    <property type="entry name" value="R1 subunit of ribonucleotide reductase, N-terminal domain"/>
    <property type="match status" value="1"/>
</dbReference>
<dbReference type="InterPro" id="IPR039718">
    <property type="entry name" value="Rrm1"/>
</dbReference>
<dbReference type="KEGG" id="paek:D3873_11105"/>
<proteinExistence type="inferred from homology"/>